<dbReference type="GO" id="GO:0031902">
    <property type="term" value="C:late endosome membrane"/>
    <property type="evidence" value="ECO:0007669"/>
    <property type="project" value="TreeGrafter"/>
</dbReference>
<keyword evidence="5 7" id="KW-0472">Membrane</keyword>
<dbReference type="GO" id="GO:0072594">
    <property type="term" value="P:establishment of protein localization to organelle"/>
    <property type="evidence" value="ECO:0007669"/>
    <property type="project" value="TreeGrafter"/>
</dbReference>
<protein>
    <recommendedName>
        <fullName evidence="10">Lysosome-associated membrane glycoprotein 1</fullName>
    </recommendedName>
</protein>
<dbReference type="PANTHER" id="PTHR11506:SF35">
    <property type="entry name" value="LYSOSOME-ASSOCIATED MEMBRANE GLYCOPROTEIN 5"/>
    <property type="match status" value="1"/>
</dbReference>
<feature type="transmembrane region" description="Helical" evidence="7">
    <location>
        <begin position="232"/>
        <end position="257"/>
    </location>
</feature>
<dbReference type="InterPro" id="IPR002000">
    <property type="entry name" value="Lysosome-assoc_membr_glycop"/>
</dbReference>
<dbReference type="AlphaFoldDB" id="A0AAV4GFK9"/>
<dbReference type="GO" id="GO:0005765">
    <property type="term" value="C:lysosomal membrane"/>
    <property type="evidence" value="ECO:0007669"/>
    <property type="project" value="TreeGrafter"/>
</dbReference>
<evidence type="ECO:0000313" key="9">
    <source>
        <dbReference type="Proteomes" id="UP000762676"/>
    </source>
</evidence>
<dbReference type="EMBL" id="BMAT01008376">
    <property type="protein sequence ID" value="GFR83436.1"/>
    <property type="molecule type" value="Genomic_DNA"/>
</dbReference>
<proteinExistence type="predicted"/>
<evidence type="ECO:0000256" key="4">
    <source>
        <dbReference type="ARBA" id="ARBA00022989"/>
    </source>
</evidence>
<keyword evidence="3" id="KW-0732">Signal</keyword>
<evidence type="ECO:0000313" key="8">
    <source>
        <dbReference type="EMBL" id="GFR83436.1"/>
    </source>
</evidence>
<organism evidence="8 9">
    <name type="scientific">Elysia marginata</name>
    <dbReference type="NCBI Taxonomy" id="1093978"/>
    <lineage>
        <taxon>Eukaryota</taxon>
        <taxon>Metazoa</taxon>
        <taxon>Spiralia</taxon>
        <taxon>Lophotrochozoa</taxon>
        <taxon>Mollusca</taxon>
        <taxon>Gastropoda</taxon>
        <taxon>Heterobranchia</taxon>
        <taxon>Euthyneura</taxon>
        <taxon>Panpulmonata</taxon>
        <taxon>Sacoglossa</taxon>
        <taxon>Placobranchoidea</taxon>
        <taxon>Plakobranchidae</taxon>
        <taxon>Elysia</taxon>
    </lineage>
</organism>
<gene>
    <name evidence="8" type="ORF">ElyMa_004124200</name>
</gene>
<keyword evidence="9" id="KW-1185">Reference proteome</keyword>
<evidence type="ECO:0008006" key="10">
    <source>
        <dbReference type="Google" id="ProtNLM"/>
    </source>
</evidence>
<keyword evidence="6" id="KW-0325">Glycoprotein</keyword>
<evidence type="ECO:0000256" key="7">
    <source>
        <dbReference type="SAM" id="Phobius"/>
    </source>
</evidence>
<dbReference type="Proteomes" id="UP000762676">
    <property type="component" value="Unassembled WGS sequence"/>
</dbReference>
<dbReference type="CDD" id="cd12087">
    <property type="entry name" value="TM_EGFR-like"/>
    <property type="match status" value="1"/>
</dbReference>
<keyword evidence="4 7" id="KW-1133">Transmembrane helix</keyword>
<comment type="subcellular location">
    <subcellularLocation>
        <location evidence="1">Cell membrane</location>
        <topology evidence="1">Single-pass type I membrane protein</topology>
    </subcellularLocation>
</comment>
<dbReference type="PANTHER" id="PTHR11506">
    <property type="entry name" value="LYSOSOME-ASSOCIATED MEMBRANE GLYCOPROTEIN"/>
    <property type="match status" value="1"/>
</dbReference>
<accession>A0AAV4GFK9</accession>
<dbReference type="Gene3D" id="2.40.160.110">
    <property type="match status" value="1"/>
</dbReference>
<evidence type="ECO:0000256" key="1">
    <source>
        <dbReference type="ARBA" id="ARBA00004251"/>
    </source>
</evidence>
<dbReference type="GO" id="GO:0005886">
    <property type="term" value="C:plasma membrane"/>
    <property type="evidence" value="ECO:0007669"/>
    <property type="project" value="TreeGrafter"/>
</dbReference>
<evidence type="ECO:0000256" key="2">
    <source>
        <dbReference type="ARBA" id="ARBA00022692"/>
    </source>
</evidence>
<name>A0AAV4GFK9_9GAST</name>
<evidence type="ECO:0000256" key="6">
    <source>
        <dbReference type="ARBA" id="ARBA00023180"/>
    </source>
</evidence>
<evidence type="ECO:0000256" key="3">
    <source>
        <dbReference type="ARBA" id="ARBA00022729"/>
    </source>
</evidence>
<comment type="caution">
    <text evidence="8">The sequence shown here is derived from an EMBL/GenBank/DDBJ whole genome shotgun (WGS) entry which is preliminary data.</text>
</comment>
<reference evidence="8 9" key="1">
    <citation type="journal article" date="2021" name="Elife">
        <title>Chloroplast acquisition without the gene transfer in kleptoplastic sea slugs, Plakobranchus ocellatus.</title>
        <authorList>
            <person name="Maeda T."/>
            <person name="Takahashi S."/>
            <person name="Yoshida T."/>
            <person name="Shimamura S."/>
            <person name="Takaki Y."/>
            <person name="Nagai Y."/>
            <person name="Toyoda A."/>
            <person name="Suzuki Y."/>
            <person name="Arimoto A."/>
            <person name="Ishii H."/>
            <person name="Satoh N."/>
            <person name="Nishiyama T."/>
            <person name="Hasebe M."/>
            <person name="Maruyama T."/>
            <person name="Minagawa J."/>
            <person name="Obokata J."/>
            <person name="Shigenobu S."/>
        </authorList>
    </citation>
    <scope>NUCLEOTIDE SEQUENCE [LARGE SCALE GENOMIC DNA]</scope>
</reference>
<keyword evidence="2 7" id="KW-0812">Transmembrane</keyword>
<sequence length="269" mass="29638">MFGNLAQRTVQAYLISLAIVSNAVPSLAQTRLFFTLTENHQLCQVLDVEFTIKVTARSGLDNDIANSNTLPERTVTTGQRTLESCNREIVMDNFCQGGTNQSWVALRFPQYEAMLKFNFSTDGDTVYLRRSFVFSAEALFSDLSVGPKTEEFRDPNVLNLGGIQNSYHCNAPETTCYTQTNSQLAGEGKATYTVSVHTEAIRVQAFSLDQPPSGLLGPVRTCEKEDTSYDKVTAVIVGSSIGVVIVVLLATAALILIKRRRQYDQIGDD</sequence>
<evidence type="ECO:0000256" key="5">
    <source>
        <dbReference type="ARBA" id="ARBA00023136"/>
    </source>
</evidence>